<gene>
    <name evidence="6" type="ORF">BOVATA_022550</name>
</gene>
<keyword evidence="5" id="KW-0732">Signal</keyword>
<comment type="subcellular location">
    <subcellularLocation>
        <location evidence="1">Cell membrane</location>
    </subcellularLocation>
</comment>
<feature type="compositionally biased region" description="Polar residues" evidence="3">
    <location>
        <begin position="820"/>
        <end position="834"/>
    </location>
</feature>
<dbReference type="SUPFAM" id="SSF82895">
    <property type="entry name" value="TSP-1 type 1 repeat"/>
    <property type="match status" value="1"/>
</dbReference>
<evidence type="ECO:0000256" key="1">
    <source>
        <dbReference type="ARBA" id="ARBA00004236"/>
    </source>
</evidence>
<keyword evidence="2" id="KW-1003">Cell membrane</keyword>
<feature type="compositionally biased region" description="Acidic residues" evidence="3">
    <location>
        <begin position="730"/>
        <end position="743"/>
    </location>
</feature>
<feature type="compositionally biased region" description="Low complexity" evidence="3">
    <location>
        <begin position="856"/>
        <end position="867"/>
    </location>
</feature>
<dbReference type="VEuPathDB" id="PiroplasmaDB:BOVATA_022550"/>
<evidence type="ECO:0000313" key="7">
    <source>
        <dbReference type="Proteomes" id="UP000236319"/>
    </source>
</evidence>
<dbReference type="Pfam" id="PF00090">
    <property type="entry name" value="TSP_1"/>
    <property type="match status" value="2"/>
</dbReference>
<evidence type="ECO:0000256" key="5">
    <source>
        <dbReference type="SAM" id="SignalP"/>
    </source>
</evidence>
<dbReference type="InterPro" id="IPR036383">
    <property type="entry name" value="TSP1_rpt_sf"/>
</dbReference>
<keyword evidence="4" id="KW-1133">Transmembrane helix</keyword>
<feature type="compositionally biased region" description="Basic and acidic residues" evidence="3">
    <location>
        <begin position="805"/>
        <end position="819"/>
    </location>
</feature>
<protein>
    <submittedName>
        <fullName evidence="6">Microneme MIC14</fullName>
    </submittedName>
</protein>
<keyword evidence="4" id="KW-0812">Transmembrane</keyword>
<dbReference type="PANTHER" id="PTHR11311">
    <property type="entry name" value="SPONDIN"/>
    <property type="match status" value="1"/>
</dbReference>
<dbReference type="RefSeq" id="XP_028867005.1">
    <property type="nucleotide sequence ID" value="XM_029011172.1"/>
</dbReference>
<evidence type="ECO:0000256" key="2">
    <source>
        <dbReference type="ARBA" id="ARBA00022475"/>
    </source>
</evidence>
<dbReference type="Proteomes" id="UP000236319">
    <property type="component" value="Unassembled WGS sequence"/>
</dbReference>
<dbReference type="OrthoDB" id="446173at2759"/>
<evidence type="ECO:0000256" key="3">
    <source>
        <dbReference type="SAM" id="MobiDB-lite"/>
    </source>
</evidence>
<dbReference type="InterPro" id="IPR051418">
    <property type="entry name" value="Spondin/Thrombospondin_T1"/>
</dbReference>
<dbReference type="GeneID" id="39874532"/>
<feature type="transmembrane region" description="Helical" evidence="4">
    <location>
        <begin position="1574"/>
        <end position="1595"/>
    </location>
</feature>
<name>A0A2H6KCP6_9APIC</name>
<feature type="chain" id="PRO_5014114972" evidence="5">
    <location>
        <begin position="19"/>
        <end position="1609"/>
    </location>
</feature>
<evidence type="ECO:0000256" key="4">
    <source>
        <dbReference type="SAM" id="Phobius"/>
    </source>
</evidence>
<dbReference type="InterPro" id="IPR000884">
    <property type="entry name" value="TSP1_rpt"/>
</dbReference>
<proteinExistence type="predicted"/>
<dbReference type="SMART" id="SM00209">
    <property type="entry name" value="TSP1"/>
    <property type="match status" value="4"/>
</dbReference>
<dbReference type="EMBL" id="BDSA01000002">
    <property type="protein sequence ID" value="GBE60762.1"/>
    <property type="molecule type" value="Genomic_DNA"/>
</dbReference>
<dbReference type="GO" id="GO:0005886">
    <property type="term" value="C:plasma membrane"/>
    <property type="evidence" value="ECO:0007669"/>
    <property type="project" value="UniProtKB-SubCell"/>
</dbReference>
<dbReference type="PANTHER" id="PTHR11311:SF15">
    <property type="entry name" value="SPONDIN-2"/>
    <property type="match status" value="1"/>
</dbReference>
<keyword evidence="7" id="KW-1185">Reference proteome</keyword>
<feature type="region of interest" description="Disordered" evidence="3">
    <location>
        <begin position="709"/>
        <end position="897"/>
    </location>
</feature>
<accession>A0A2H6KCP6</accession>
<feature type="compositionally biased region" description="Basic and acidic residues" evidence="3">
    <location>
        <begin position="786"/>
        <end position="795"/>
    </location>
</feature>
<sequence>MRASCVLALLCIAATAAAVEYRVVDTVYCNHTALKQDAKIPVEKCRELCVRKAKKCLAVNRVMPKDVELEGVAVSPSCFKKTFTEYDANCAYAMTDEVDLKLRIVSGVISVPISRGKNVTIANMTSPIVFAQLISNAGEHFPPTAKVKVNIIDKTTFNLSIKGFPAGDDHKFEPECFVEWVAIDECDKLKGFGHYHVHLQKYKVTSKETQLHSVELKAEVMPKNIAMFVQELSMHVEATASFITAKDGIKVEIQPTHLGQPVGKEGSAVSAEVAVLLVDMDHFKNGSRVMFGNVPISFPVWQRNKEHVQLAMTKPEQELIFFTPHYTRSARDMPVASCWLDHVAGQHGSFFCHLEPASLITLPHTGSPNFTFMMVGSVTNASKAEISQFRYKGCEAAYAIKIAAKGARPKPWNTPDDMACKKSCLANYHLCRGNSVCLQAYMNESCALEGFTFPKVETKAIENPPTFVDVIHVLSYELKGAVCTGLLEAAKIEQLEKHKHQWKTESEKICREHEAQGKQDDVLVVIDGHLSAKFCENIDVRENVEWASLASMRDQLVENGKAKSLEAIFAGKIVYGFCHNEGIIQIERYFDRVKVEPEEPQEDVSVDCVESEWEEWSPCSAECIPDTGIVIRKRVRYVLQQPSGNGRKCVIEETKQCTAADLPVCSNICLLTEWTDWSRCVRSKQRRERYVKSYSGLCDNAQTVEIRDCRPGGDDPFSWGDVDAGLTADGDGEGEEDEDELGEDGLGGGDYEPEETPDVNEDKIQLRRAPQSSTLRHQRRVLQGRRGLDRPEPRGYRKTHPRRNRNGDTGHRDGVDDKQNLQTSDFMQKNTNLDGSVPRDDRSVSRGGKQRGQGGPNPSFSVSSSGKVKGGSHGEAKRVKAQGIEWRDQQQETDSSSLLEVSGDFEDDNCYLWSEWSGCSSVCNDDVGRQYKLSSRCDVHSTYDLADKIEKRHCDRQEECGLKKPVLCKQVRSLYFLETDDAMCQEECERLLESCVDTKERNSLLCLAKLKTESADAAAFFYRCVLPHEQEQTMQLLHRLFQNRCFLSRASYSEEDNSWVNKGAQSCHCSIPGSVPCTAKEVHYTRNDIYRDLMESGFCPSLNYKQAFFNVWKKIALPDSLTYVSLAGNQRLHCPLGVDEETFTYTQFAPEELESYCRHGPIFAAMKTKTDPVARQYTHQYDCSTVISTSATTTDFECGTLCRSIRARCLSNHRKYLKCIKDRLTSDFRYESYIFTEYGCKLPPNFDSWFDEEYYRAFVATLETEQADKRACAILAQNAIMHCEAEELLNNSDTLTACMARQLGDAEPTTAAKPRTLFESSVASVERFKTNCKFNPARKPGAGYVMCRFPTEIEDYENWSQWSACSADCNDFESVATRYRTRKVAGEAKKRFFRIGEGTLQFELCLHLPGCERGRWIDGLSEEDNIHIVDYEAYSEHHDENHTNWLEQTYMQYPELRSAPSEGASCQIYKSYKIFSSKGTICGCPHGHKPCSFATAMADPMWMVGMQNFCQKRPLASIGFEGEIRDYRYYCNIGMLLMQTEYSGPLACEYFDNEEYVACQAAETTPITLRSKQFTLMGVCLGVVFCTYSAIMYLIRSRRKRNSAKKKNE</sequence>
<organism evidence="6 7">
    <name type="scientific">Babesia ovata</name>
    <dbReference type="NCBI Taxonomy" id="189622"/>
    <lineage>
        <taxon>Eukaryota</taxon>
        <taxon>Sar</taxon>
        <taxon>Alveolata</taxon>
        <taxon>Apicomplexa</taxon>
        <taxon>Aconoidasida</taxon>
        <taxon>Piroplasmida</taxon>
        <taxon>Babesiidae</taxon>
        <taxon>Babesia</taxon>
    </lineage>
</organism>
<feature type="signal peptide" evidence="5">
    <location>
        <begin position="1"/>
        <end position="18"/>
    </location>
</feature>
<keyword evidence="4" id="KW-0472">Membrane</keyword>
<dbReference type="Gene3D" id="2.20.100.10">
    <property type="entry name" value="Thrombospondin type-1 (TSP1) repeat"/>
    <property type="match status" value="1"/>
</dbReference>
<comment type="caution">
    <text evidence="6">The sequence shown here is derived from an EMBL/GenBank/DDBJ whole genome shotgun (WGS) entry which is preliminary data.</text>
</comment>
<evidence type="ECO:0000313" key="6">
    <source>
        <dbReference type="EMBL" id="GBE60762.1"/>
    </source>
</evidence>
<reference evidence="6 7" key="1">
    <citation type="journal article" date="2017" name="BMC Genomics">
        <title>Whole-genome assembly of Babesia ovata and comparative genomics between closely related pathogens.</title>
        <authorList>
            <person name="Yamagishi J."/>
            <person name="Asada M."/>
            <person name="Hakimi H."/>
            <person name="Tanaka T.Q."/>
            <person name="Sugimoto C."/>
            <person name="Kawazu S."/>
        </authorList>
    </citation>
    <scope>NUCLEOTIDE SEQUENCE [LARGE SCALE GENOMIC DNA]</scope>
    <source>
        <strain evidence="6 7">Miyake</strain>
    </source>
</reference>
<dbReference type="PROSITE" id="PS50092">
    <property type="entry name" value="TSP1"/>
    <property type="match status" value="1"/>
</dbReference>